<protein>
    <submittedName>
        <fullName evidence="1">Uncharacterized protein</fullName>
    </submittedName>
</protein>
<name>A0A2S5KII6_9PROT</name>
<dbReference type="AlphaFoldDB" id="A0A2S5KII6"/>
<reference evidence="1 2" key="1">
    <citation type="submission" date="2018-02" db="EMBL/GenBank/DDBJ databases">
        <title>novel marine gammaproteobacteria from coastal saline agro ecosystem.</title>
        <authorList>
            <person name="Krishnan R."/>
            <person name="Ramesh Kumar N."/>
        </authorList>
    </citation>
    <scope>NUCLEOTIDE SEQUENCE [LARGE SCALE GENOMIC DNA]</scope>
    <source>
        <strain evidence="1 2">228</strain>
    </source>
</reference>
<proteinExistence type="predicted"/>
<comment type="caution">
    <text evidence="1">The sequence shown here is derived from an EMBL/GenBank/DDBJ whole genome shotgun (WGS) entry which is preliminary data.</text>
</comment>
<sequence>MDGSHAVLVLLLLLVMVPTVTWSEQTDRLFSPDLASVTRPPVRFASGATASNCEQYLQAKRTSVLAEDVNNIRQSANYLTCDTLALLQHAKVSLPVAGQDYGKVLAESLDLRSFPSSLAQMLDDNRYTLSQLDNPALQLSNEVVSYSTDELNFSLQLMALADADGDGVDDWIVWMSDEAKEGNYADYEVLLIHDPQPGKVMTAALPNH</sequence>
<evidence type="ECO:0000313" key="1">
    <source>
        <dbReference type="EMBL" id="PPC74319.1"/>
    </source>
</evidence>
<dbReference type="Proteomes" id="UP000238196">
    <property type="component" value="Unassembled WGS sequence"/>
</dbReference>
<dbReference type="EMBL" id="PRLP01000148">
    <property type="protein sequence ID" value="PPC74319.1"/>
    <property type="molecule type" value="Genomic_DNA"/>
</dbReference>
<gene>
    <name evidence="1" type="ORF">C4K68_25595</name>
</gene>
<accession>A0A2S5KII6</accession>
<organism evidence="1 2">
    <name type="scientific">Proteobacteria bacterium 228</name>
    <dbReference type="NCBI Taxonomy" id="2083153"/>
    <lineage>
        <taxon>Bacteria</taxon>
        <taxon>Pseudomonadati</taxon>
        <taxon>Pseudomonadota</taxon>
    </lineage>
</organism>
<evidence type="ECO:0000313" key="2">
    <source>
        <dbReference type="Proteomes" id="UP000238196"/>
    </source>
</evidence>